<dbReference type="EMBL" id="JACCBG010000001">
    <property type="protein sequence ID" value="NYD41573.1"/>
    <property type="molecule type" value="Genomic_DNA"/>
</dbReference>
<evidence type="ECO:0000313" key="2">
    <source>
        <dbReference type="Proteomes" id="UP000535511"/>
    </source>
</evidence>
<evidence type="ECO:0000313" key="1">
    <source>
        <dbReference type="EMBL" id="NYD41573.1"/>
    </source>
</evidence>
<comment type="caution">
    <text evidence="1">The sequence shown here is derived from an EMBL/GenBank/DDBJ whole genome shotgun (WGS) entry which is preliminary data.</text>
</comment>
<dbReference type="RefSeq" id="WP_179663300.1">
    <property type="nucleotide sequence ID" value="NZ_JACCBG010000001.1"/>
</dbReference>
<accession>A0A7Y9JAP4</accession>
<dbReference type="Pfam" id="PF13830">
    <property type="entry name" value="DUF4192"/>
    <property type="match status" value="1"/>
</dbReference>
<keyword evidence="2" id="KW-1185">Reference proteome</keyword>
<gene>
    <name evidence="1" type="ORF">BJZ21_001656</name>
</gene>
<sequence length="320" mass="33741">MTTPTPATRLVARTPEDLVAMVPVVLGFVPEDSVVLLTFGGAEAFHARLDLPPADRPAAIRAAVEALLEPAVRHAVRQVVLLAFAAEHREAAEAGRALVAAFEEREIDVVQALRADGRRCYPWVPGRAAVPWTGTPYDLSSHRFTAQAVLEGVVTHASRAALAGSLDRDPARVAALVAALSRGEPGEPAAAAAWVAEVVAGHVRDGTVPDDAEAARLLGAVREVAVRDATLFLMDRGNAPGHVALWTDLVRRSPDRLLAAPAVLLGLAAWIAGHGALAWCAVDLCRAVEPEHPTACLLGELLAEAVPPSEWERMRAQPAG</sequence>
<reference evidence="1 2" key="1">
    <citation type="submission" date="2020-07" db="EMBL/GenBank/DDBJ databases">
        <title>Sequencing the genomes of 1000 actinobacteria strains.</title>
        <authorList>
            <person name="Klenk H.-P."/>
        </authorList>
    </citation>
    <scope>NUCLEOTIDE SEQUENCE [LARGE SCALE GENOMIC DNA]</scope>
    <source>
        <strain evidence="1 2">DSM 21350</strain>
    </source>
</reference>
<evidence type="ECO:0008006" key="3">
    <source>
        <dbReference type="Google" id="ProtNLM"/>
    </source>
</evidence>
<proteinExistence type="predicted"/>
<dbReference type="AlphaFoldDB" id="A0A7Y9JAP4"/>
<dbReference type="Proteomes" id="UP000535511">
    <property type="component" value="Unassembled WGS sequence"/>
</dbReference>
<organism evidence="1 2">
    <name type="scientific">Nocardioides panaciterrulae</name>
    <dbReference type="NCBI Taxonomy" id="661492"/>
    <lineage>
        <taxon>Bacteria</taxon>
        <taxon>Bacillati</taxon>
        <taxon>Actinomycetota</taxon>
        <taxon>Actinomycetes</taxon>
        <taxon>Propionibacteriales</taxon>
        <taxon>Nocardioidaceae</taxon>
        <taxon>Nocardioides</taxon>
    </lineage>
</organism>
<dbReference type="InterPro" id="IPR025447">
    <property type="entry name" value="DUF4192"/>
</dbReference>
<name>A0A7Y9JAP4_9ACTN</name>
<protein>
    <recommendedName>
        <fullName evidence="3">DUF4192 domain-containing protein</fullName>
    </recommendedName>
</protein>